<dbReference type="Proteomes" id="UP000785200">
    <property type="component" value="Unassembled WGS sequence"/>
</dbReference>
<protein>
    <recommendedName>
        <fullName evidence="1">Aminoglycoside phosphotransferase domain-containing protein</fullName>
    </recommendedName>
</protein>
<reference evidence="2" key="1">
    <citation type="submission" date="2019-07" db="EMBL/GenBank/DDBJ databases">
        <title>Hyphodiscus hymeniophilus genome sequencing and assembly.</title>
        <authorList>
            <person name="Kramer G."/>
            <person name="Nodwell J."/>
        </authorList>
    </citation>
    <scope>NUCLEOTIDE SEQUENCE</scope>
    <source>
        <strain evidence="2">ATCC 34498</strain>
    </source>
</reference>
<dbReference type="EMBL" id="VNKQ01000020">
    <property type="protein sequence ID" value="KAG0645129.1"/>
    <property type="molecule type" value="Genomic_DNA"/>
</dbReference>
<name>A0A9P6SJT4_9HELO</name>
<keyword evidence="3" id="KW-1185">Reference proteome</keyword>
<dbReference type="PANTHER" id="PTHR21310:SF58">
    <property type="entry name" value="AMINOGLYCOSIDE PHOSPHOTRANSFERASE DOMAIN-CONTAINING PROTEIN"/>
    <property type="match status" value="1"/>
</dbReference>
<dbReference type="InterPro" id="IPR002575">
    <property type="entry name" value="Aminoglycoside_PTrfase"/>
</dbReference>
<dbReference type="OrthoDB" id="2906425at2759"/>
<evidence type="ECO:0000313" key="2">
    <source>
        <dbReference type="EMBL" id="KAG0645129.1"/>
    </source>
</evidence>
<dbReference type="Pfam" id="PF01636">
    <property type="entry name" value="APH"/>
    <property type="match status" value="1"/>
</dbReference>
<feature type="domain" description="Aminoglycoside phosphotransferase" evidence="1">
    <location>
        <begin position="36"/>
        <end position="216"/>
    </location>
</feature>
<evidence type="ECO:0000259" key="1">
    <source>
        <dbReference type="Pfam" id="PF01636"/>
    </source>
</evidence>
<evidence type="ECO:0000313" key="3">
    <source>
        <dbReference type="Proteomes" id="UP000785200"/>
    </source>
</evidence>
<dbReference type="Gene3D" id="3.90.1200.10">
    <property type="match status" value="1"/>
</dbReference>
<gene>
    <name evidence="2" type="ORF">D0Z07_9187</name>
</gene>
<dbReference type="PANTHER" id="PTHR21310">
    <property type="entry name" value="AMINOGLYCOSIDE PHOSPHOTRANSFERASE-RELATED-RELATED"/>
    <property type="match status" value="1"/>
</dbReference>
<dbReference type="InterPro" id="IPR051678">
    <property type="entry name" value="AGP_Transferase"/>
</dbReference>
<dbReference type="InterPro" id="IPR011009">
    <property type="entry name" value="Kinase-like_dom_sf"/>
</dbReference>
<organism evidence="2 3">
    <name type="scientific">Hyphodiscus hymeniophilus</name>
    <dbReference type="NCBI Taxonomy" id="353542"/>
    <lineage>
        <taxon>Eukaryota</taxon>
        <taxon>Fungi</taxon>
        <taxon>Dikarya</taxon>
        <taxon>Ascomycota</taxon>
        <taxon>Pezizomycotina</taxon>
        <taxon>Leotiomycetes</taxon>
        <taxon>Helotiales</taxon>
        <taxon>Hyphodiscaceae</taxon>
        <taxon>Hyphodiscus</taxon>
    </lineage>
</organism>
<sequence>MTEEATTQEDLEGVVLHSTFNRKIVRYGNRIVKSGPDLRPSEAETMRFIAENTNIPIPRLYQDNSVSERSITMEYVPGERLDMVWNTLPEEQKLSLADELKGILAELRALKGQYIGSLNRGHAIDGRKFDFAGGPFLTEGSFNQFLLSDALKATPTVLRDIALRALRTDHEIVFTHSDFAPRNMIVKDGKIAGILDWEYSGWYPEYWEFVKTLNAADHRVNWYNYLGLIFPTCYETEYINDRFLGSIVRH</sequence>
<comment type="caution">
    <text evidence="2">The sequence shown here is derived from an EMBL/GenBank/DDBJ whole genome shotgun (WGS) entry which is preliminary data.</text>
</comment>
<accession>A0A9P6SJT4</accession>
<dbReference type="AlphaFoldDB" id="A0A9P6SJT4"/>
<dbReference type="SUPFAM" id="SSF56112">
    <property type="entry name" value="Protein kinase-like (PK-like)"/>
    <property type="match status" value="1"/>
</dbReference>
<dbReference type="CDD" id="cd05120">
    <property type="entry name" value="APH_ChoK_like"/>
    <property type="match status" value="1"/>
</dbReference>
<proteinExistence type="predicted"/>